<name>A0AAE1NEM8_9EUCA</name>
<protein>
    <submittedName>
        <fullName evidence="2">Uncharacterized protein</fullName>
    </submittedName>
</protein>
<gene>
    <name evidence="2" type="ORF">Pmani_039178</name>
</gene>
<keyword evidence="3" id="KW-1185">Reference proteome</keyword>
<accession>A0AAE1NEM8</accession>
<reference evidence="2" key="1">
    <citation type="submission" date="2023-11" db="EMBL/GenBank/DDBJ databases">
        <title>Genome assemblies of two species of porcelain crab, Petrolisthes cinctipes and Petrolisthes manimaculis (Anomura: Porcellanidae).</title>
        <authorList>
            <person name="Angst P."/>
        </authorList>
    </citation>
    <scope>NUCLEOTIDE SEQUENCE</scope>
    <source>
        <strain evidence="2">PB745_02</strain>
        <tissue evidence="2">Gill</tissue>
    </source>
</reference>
<dbReference type="EMBL" id="JAWZYT010006665">
    <property type="protein sequence ID" value="KAK4287759.1"/>
    <property type="molecule type" value="Genomic_DNA"/>
</dbReference>
<proteinExistence type="predicted"/>
<dbReference type="AlphaFoldDB" id="A0AAE1NEM8"/>
<evidence type="ECO:0000313" key="3">
    <source>
        <dbReference type="Proteomes" id="UP001292094"/>
    </source>
</evidence>
<organism evidence="2 3">
    <name type="scientific">Petrolisthes manimaculis</name>
    <dbReference type="NCBI Taxonomy" id="1843537"/>
    <lineage>
        <taxon>Eukaryota</taxon>
        <taxon>Metazoa</taxon>
        <taxon>Ecdysozoa</taxon>
        <taxon>Arthropoda</taxon>
        <taxon>Crustacea</taxon>
        <taxon>Multicrustacea</taxon>
        <taxon>Malacostraca</taxon>
        <taxon>Eumalacostraca</taxon>
        <taxon>Eucarida</taxon>
        <taxon>Decapoda</taxon>
        <taxon>Pleocyemata</taxon>
        <taxon>Anomura</taxon>
        <taxon>Galatheoidea</taxon>
        <taxon>Porcellanidae</taxon>
        <taxon>Petrolisthes</taxon>
    </lineage>
</organism>
<dbReference type="Proteomes" id="UP001292094">
    <property type="component" value="Unassembled WGS sequence"/>
</dbReference>
<feature type="region of interest" description="Disordered" evidence="1">
    <location>
        <begin position="29"/>
        <end position="50"/>
    </location>
</feature>
<evidence type="ECO:0000313" key="2">
    <source>
        <dbReference type="EMBL" id="KAK4287759.1"/>
    </source>
</evidence>
<sequence>MPFHCHIFPYSPPPHPSFFSLLPPHTPPVPLHPSSATSNPSSATTHPSSATTPLLCHLQPLLCHLQPLAPLKSTLWNPNIWKVLLIHEVGHHKPRHTSASGHGRDKPHL</sequence>
<feature type="compositionally biased region" description="Low complexity" evidence="1">
    <location>
        <begin position="32"/>
        <end position="50"/>
    </location>
</feature>
<evidence type="ECO:0000256" key="1">
    <source>
        <dbReference type="SAM" id="MobiDB-lite"/>
    </source>
</evidence>
<comment type="caution">
    <text evidence="2">The sequence shown here is derived from an EMBL/GenBank/DDBJ whole genome shotgun (WGS) entry which is preliminary data.</text>
</comment>